<dbReference type="SUPFAM" id="SSF48230">
    <property type="entry name" value="Chondroitin AC/alginate lyase"/>
    <property type="match status" value="1"/>
</dbReference>
<gene>
    <name evidence="2" type="ORF">NCTC11388_03783</name>
</gene>
<organism evidence="2 3">
    <name type="scientific">Sphingobacterium spiritivorum</name>
    <name type="common">Flavobacterium spiritivorum</name>
    <dbReference type="NCBI Taxonomy" id="258"/>
    <lineage>
        <taxon>Bacteria</taxon>
        <taxon>Pseudomonadati</taxon>
        <taxon>Bacteroidota</taxon>
        <taxon>Sphingobacteriia</taxon>
        <taxon>Sphingobacteriales</taxon>
        <taxon>Sphingobacteriaceae</taxon>
        <taxon>Sphingobacterium</taxon>
    </lineage>
</organism>
<accession>A0A380CPE2</accession>
<dbReference type="Gene3D" id="1.50.10.100">
    <property type="entry name" value="Chondroitin AC/alginate lyase"/>
    <property type="match status" value="1"/>
</dbReference>
<evidence type="ECO:0000313" key="2">
    <source>
        <dbReference type="EMBL" id="SUJ25723.1"/>
    </source>
</evidence>
<feature type="domain" description="Heparinase II C-terminal" evidence="1">
    <location>
        <begin position="840"/>
        <end position="911"/>
    </location>
</feature>
<dbReference type="RefSeq" id="WP_258862382.1">
    <property type="nucleotide sequence ID" value="NZ_UGYW01000002.1"/>
</dbReference>
<dbReference type="AlphaFoldDB" id="A0A380CPE2"/>
<protein>
    <recommendedName>
        <fullName evidence="1">Heparinase II C-terminal domain-containing protein</fullName>
    </recommendedName>
</protein>
<dbReference type="InterPro" id="IPR040925">
    <property type="entry name" value="HepII_C"/>
</dbReference>
<dbReference type="Gene3D" id="2.60.120.260">
    <property type="entry name" value="Galactose-binding domain-like"/>
    <property type="match status" value="1"/>
</dbReference>
<dbReference type="EMBL" id="UGYW01000002">
    <property type="protein sequence ID" value="SUJ25723.1"/>
    <property type="molecule type" value="Genomic_DNA"/>
</dbReference>
<evidence type="ECO:0000313" key="3">
    <source>
        <dbReference type="Proteomes" id="UP000254893"/>
    </source>
</evidence>
<dbReference type="Gene3D" id="2.60.40.2750">
    <property type="match status" value="1"/>
</dbReference>
<evidence type="ECO:0000259" key="1">
    <source>
        <dbReference type="Pfam" id="PF18675"/>
    </source>
</evidence>
<dbReference type="Proteomes" id="UP000254893">
    <property type="component" value="Unassembled WGS sequence"/>
</dbReference>
<proteinExistence type="predicted"/>
<name>A0A380CPE2_SPHSI</name>
<dbReference type="Pfam" id="PF18675">
    <property type="entry name" value="HepII_C"/>
    <property type="match status" value="1"/>
</dbReference>
<sequence length="931" mass="106292">MYSQRSLKNKYCRIPFIIALFTVIAVSVVSVHAQPSPLSVYEKVYHASDAGINAHTVTKSKGNKSSEGYIMLKNNISNALQKIDYKYDIIFKVYVPADGKYTLETVVEPADSEALKREDKTGRMTQNVKLQIDEERPTSRIVFDAHMGGRQVLGKFQLKKGQHQIKMWLPGNVRFQTIKVRSFEAPQVPQEALHYKPTIVPPKSRPRIWVNEESLVTVKNRLSSEENKSEWEKVKSAATAAFTFHINPAEEQFYNEALEKNIEIKAFYYLMSGDKSVGKEAVRLVSDYLSVLEFGNITYGDITREIGRAIYTSAVVYDWCYDLMTAEQRAHIRRHMYRLADDMEIGWPPFYGQESIINGHGNEAQICRDLLAMSIAVYDEDPLPYQYVSYTVLEQLVPMRKFEYQSARHNQGIDYGGYRFGWEMHAVWFYYRMTGQEVFDENIKNMPYYWLYMRTPDGKMLRDGDMFNVKYASSSNFYWKNPQTMLLCYAYSHNPLIKAEFYKQGALPDNPVLFLLLNDPLLKPDYNLNQLPKTKDFGPVLGAMVARTGWNMDRSSSDVVAEIKGGGYHFGNHQHADAGALQIYYHGIQVGDLGLYLSYGSPYDFNFNKRSVSHSMMLAVDPQEKLLFRTKTNDGGTRFSQRFPRTATEAKTDPWYNVGFVRSSAVAADHMSPDFSYYNIDLTAAYTSKMSSYTRGFLFLDLNRKDVPAAIILTDDMKVNDPAFKKYWQINTLNAPKEELGQLVLHSELEGKTGKTYVNMLLPKPEQRAVTVLSGEKANQVFGDDYEVKSNWPEARAHRIMVTPQQENEQDRFLTVFQMVEGQSVPLPVQYEEKAGYYVIRLDDRIVCISKGGQLISEPIEITVPADKKYKIILAGLKEGFWTIQSGQQISDKNIPVDPGKNVISFESQGAVLRFAPGRKYGADEAGLNNN</sequence>
<reference evidence="2 3" key="1">
    <citation type="submission" date="2018-06" db="EMBL/GenBank/DDBJ databases">
        <authorList>
            <consortium name="Pathogen Informatics"/>
            <person name="Doyle S."/>
        </authorList>
    </citation>
    <scope>NUCLEOTIDE SEQUENCE [LARGE SCALE GENOMIC DNA]</scope>
    <source>
        <strain evidence="2 3">NCTC11388</strain>
    </source>
</reference>
<dbReference type="InterPro" id="IPR008929">
    <property type="entry name" value="Chondroitin_lyas"/>
</dbReference>
<dbReference type="Gene3D" id="2.70.98.70">
    <property type="match status" value="1"/>
</dbReference>